<dbReference type="Proteomes" id="UP000007431">
    <property type="component" value="Unassembled WGS sequence"/>
</dbReference>
<dbReference type="GO" id="GO:0031418">
    <property type="term" value="F:L-ascorbic acid binding"/>
    <property type="evidence" value="ECO:0007669"/>
    <property type="project" value="InterPro"/>
</dbReference>
<evidence type="ECO:0000259" key="6">
    <source>
        <dbReference type="PROSITE" id="PS51471"/>
    </source>
</evidence>
<dbReference type="InterPro" id="IPR006620">
    <property type="entry name" value="Pro_4_hyd_alph"/>
</dbReference>
<dbReference type="GO" id="GO:0016705">
    <property type="term" value="F:oxidoreductase activity, acting on paired donors, with incorporation or reduction of molecular oxygen"/>
    <property type="evidence" value="ECO:0007669"/>
    <property type="project" value="InterPro"/>
</dbReference>
<name>D8Q1C3_SCHCM</name>
<evidence type="ECO:0000256" key="2">
    <source>
        <dbReference type="ARBA" id="ARBA00022723"/>
    </source>
</evidence>
<dbReference type="EMBL" id="GL377305">
    <property type="protein sequence ID" value="EFI98479.1"/>
    <property type="molecule type" value="Genomic_DNA"/>
</dbReference>
<dbReference type="VEuPathDB" id="FungiDB:SCHCODRAFT_02572858"/>
<keyword evidence="8" id="KW-1185">Reference proteome</keyword>
<accession>D8Q1C3</accession>
<protein>
    <recommendedName>
        <fullName evidence="6">Fe2OG dioxygenase domain-containing protein</fullName>
    </recommendedName>
</protein>
<dbReference type="eggNOG" id="ENOG502S5RF">
    <property type="taxonomic scope" value="Eukaryota"/>
</dbReference>
<evidence type="ECO:0000256" key="3">
    <source>
        <dbReference type="ARBA" id="ARBA00022964"/>
    </source>
</evidence>
<dbReference type="Pfam" id="PF13640">
    <property type="entry name" value="2OG-FeII_Oxy_3"/>
    <property type="match status" value="1"/>
</dbReference>
<dbReference type="PANTHER" id="PTHR33099:SF14">
    <property type="entry name" value="PROLYL 4-HYDROXYLASE ALPHA SUBUNIT FE(2+) 2OG DIOXYGENASE DOMAIN-CONTAINING PROTEIN"/>
    <property type="match status" value="1"/>
</dbReference>
<evidence type="ECO:0000256" key="1">
    <source>
        <dbReference type="ARBA" id="ARBA00001961"/>
    </source>
</evidence>
<dbReference type="PANTHER" id="PTHR33099">
    <property type="entry name" value="FE2OG DIOXYGENASE DOMAIN-CONTAINING PROTEIN"/>
    <property type="match status" value="1"/>
</dbReference>
<organism evidence="8">
    <name type="scientific">Schizophyllum commune (strain H4-8 / FGSC 9210)</name>
    <name type="common">Split gill fungus</name>
    <dbReference type="NCBI Taxonomy" id="578458"/>
    <lineage>
        <taxon>Eukaryota</taxon>
        <taxon>Fungi</taxon>
        <taxon>Dikarya</taxon>
        <taxon>Basidiomycota</taxon>
        <taxon>Agaricomycotina</taxon>
        <taxon>Agaricomycetes</taxon>
        <taxon>Agaricomycetidae</taxon>
        <taxon>Agaricales</taxon>
        <taxon>Schizophyllaceae</taxon>
        <taxon>Schizophyllum</taxon>
    </lineage>
</organism>
<dbReference type="PROSITE" id="PS51471">
    <property type="entry name" value="FE2OG_OXY"/>
    <property type="match status" value="1"/>
</dbReference>
<dbReference type="GO" id="GO:0005506">
    <property type="term" value="F:iron ion binding"/>
    <property type="evidence" value="ECO:0007669"/>
    <property type="project" value="InterPro"/>
</dbReference>
<keyword evidence="4" id="KW-0560">Oxidoreductase</keyword>
<dbReference type="GeneID" id="9595920"/>
<dbReference type="SMART" id="SM00702">
    <property type="entry name" value="P4Hc"/>
    <property type="match status" value="1"/>
</dbReference>
<proteinExistence type="predicted"/>
<dbReference type="Gene3D" id="2.60.120.620">
    <property type="entry name" value="q2cbj1_9rhob like domain"/>
    <property type="match status" value="1"/>
</dbReference>
<keyword evidence="3" id="KW-0223">Dioxygenase</keyword>
<gene>
    <name evidence="7" type="ORF">SCHCODRAFT_234289</name>
</gene>
<dbReference type="AlphaFoldDB" id="D8Q1C3"/>
<sequence>MTTPADAPANLPPVQDKAPVKDRVAAFETIFWSRPPFLSGVYPIDKSGYRLYYGGEHNPRCINLANASEADLQALSDACQPASFGLNNADVYDESYRLARKMDSSDFATKFDPEDSGLLELITADFLGCGSDVKSRFICELYKLNVYGKNSFFKAHKDTPRSDTMIGSLVVVFPTPHEGGALVLREKDREWTFDSATEVLKDGDPKLGFVVFYSDVEHEVTKVTSGHRVTLTYNLYFNAKSTAASLKLLRQPNLPANLNISKVGLELRSMLLDFLMRSDFLPSGGFIGFGLRFSYPLSNKTPLDALANNLKGCDAMLKVVCDELGLGNKLYAHYKCFAGDEWGKKRLFVMRNTFLESHDGREYDKDISKI</sequence>
<evidence type="ECO:0000256" key="4">
    <source>
        <dbReference type="ARBA" id="ARBA00023002"/>
    </source>
</evidence>
<dbReference type="KEGG" id="scm:SCHCO_02572858"/>
<evidence type="ECO:0000313" key="8">
    <source>
        <dbReference type="Proteomes" id="UP000007431"/>
    </source>
</evidence>
<dbReference type="InterPro" id="IPR005123">
    <property type="entry name" value="Oxoglu/Fe-dep_dioxygenase_dom"/>
</dbReference>
<comment type="cofactor">
    <cofactor evidence="1">
        <name>L-ascorbate</name>
        <dbReference type="ChEBI" id="CHEBI:38290"/>
    </cofactor>
</comment>
<evidence type="ECO:0000256" key="5">
    <source>
        <dbReference type="ARBA" id="ARBA00023004"/>
    </source>
</evidence>
<dbReference type="OMA" id="LANACYP"/>
<evidence type="ECO:0000313" key="7">
    <source>
        <dbReference type="EMBL" id="EFI98479.1"/>
    </source>
</evidence>
<dbReference type="InterPro" id="IPR044862">
    <property type="entry name" value="Pro_4_hyd_alph_FE2OG_OXY"/>
</dbReference>
<dbReference type="RefSeq" id="XP_003033382.1">
    <property type="nucleotide sequence ID" value="XM_003033336.1"/>
</dbReference>
<keyword evidence="2" id="KW-0479">Metal-binding</keyword>
<dbReference type="OrthoDB" id="27483at2759"/>
<feature type="domain" description="Fe2OG dioxygenase" evidence="6">
    <location>
        <begin position="136"/>
        <end position="237"/>
    </location>
</feature>
<reference evidence="7 8" key="1">
    <citation type="journal article" date="2010" name="Nat. Biotechnol.">
        <title>Genome sequence of the model mushroom Schizophyllum commune.</title>
        <authorList>
            <person name="Ohm R.A."/>
            <person name="de Jong J.F."/>
            <person name="Lugones L.G."/>
            <person name="Aerts A."/>
            <person name="Kothe E."/>
            <person name="Stajich J.E."/>
            <person name="de Vries R.P."/>
            <person name="Record E."/>
            <person name="Levasseur A."/>
            <person name="Baker S.E."/>
            <person name="Bartholomew K.A."/>
            <person name="Coutinho P.M."/>
            <person name="Erdmann S."/>
            <person name="Fowler T.J."/>
            <person name="Gathman A.C."/>
            <person name="Lombard V."/>
            <person name="Henrissat B."/>
            <person name="Knabe N."/>
            <person name="Kuees U."/>
            <person name="Lilly W.W."/>
            <person name="Lindquist E."/>
            <person name="Lucas S."/>
            <person name="Magnuson J.K."/>
            <person name="Piumi F."/>
            <person name="Raudaskoski M."/>
            <person name="Salamov A."/>
            <person name="Schmutz J."/>
            <person name="Schwarze F.W.M.R."/>
            <person name="vanKuyk P.A."/>
            <person name="Horton J.S."/>
            <person name="Grigoriev I.V."/>
            <person name="Woesten H.A.B."/>
        </authorList>
    </citation>
    <scope>NUCLEOTIDE SEQUENCE [LARGE SCALE GENOMIC DNA]</scope>
    <source>
        <strain evidence="8">H4-8 / FGSC 9210</strain>
    </source>
</reference>
<dbReference type="HOGENOM" id="CLU_019613_2_1_1"/>
<dbReference type="GO" id="GO:0051213">
    <property type="term" value="F:dioxygenase activity"/>
    <property type="evidence" value="ECO:0007669"/>
    <property type="project" value="UniProtKB-KW"/>
</dbReference>
<keyword evidence="5" id="KW-0408">Iron</keyword>
<dbReference type="InParanoid" id="D8Q1C3"/>